<protein>
    <submittedName>
        <fullName evidence="8">FtsX-like permease family protein</fullName>
    </submittedName>
</protein>
<sequence length="831" mass="92366">MKQVLLSLRLLLRDIRSGELNVIIAALLVAIATVVAINSITERLEKVMSRQATELLGADLVLRSAYPAKDSLLALAKDLPLKRAETVTFPSVVVVNDNFQLAAVKAVSEGYPLRGELRVGQQVYGPGKKTQTIPAEGEVWLEPRLFGLLNIKLGDTLSIGDANFKVTKVLTYESDRSGDFYTLSPRVLFNLKFLPETKVIQPGSRVAYFYLFSGSPEHIEQLKERLTPKLQPSQRLLDVKASRPGLRNALERAERYLRLAGLIALALAGVAIAVGVQRYAQRHYDAVAIMRALGYTQAAVLQLHMLQLVFLVCGAWFIGSILGLVIHQGVILILGELLPPSLPPVGWQPWGIGLFAGLGVMLGFALPSLLQLKQVPPLRVLRRDLLPPSIRSQLWYSVALITLGLLMWWITQDWVLAVAVLLGMLGSGFVLSMLLLIAIRLLLQRLQQQKLPLLLRFASRRLLRHLRFVVGQVLALGLTLMVMALIFLLRTDLLSDWQKQLPIEAPNYFALNIMSDQVPELLQQLTQGQINRSAVYPIIRGRLQALNEVPIKQAVTKEAQDNNALRRELNFTWSDELPADNKLVAGRWWSKGANSSEVSIESQLAKKLGITLGDQLMFNITGQAFTVKVTSIREVTWESFKPNFYFIFPKKVLDEYAATNLLSFYLPPGQERFIIDLIKRFPSVTLLDIDLVIRQVRQILAQVTLAIECVLGFVLAAALAVLAAAIASSRDERLQEAVILRALGAETVRIRRTIITEFALLGALAGVLGVVGLELITWFLYEQVFNLVFSLHIQYWFILPISGTCLIGAIGWLTTRQVTTVSPMKLLTSSG</sequence>
<dbReference type="Proteomes" id="UP000690515">
    <property type="component" value="Unassembled WGS sequence"/>
</dbReference>
<comment type="caution">
    <text evidence="8">The sequence shown here is derived from an EMBL/GenBank/DDBJ whole genome shotgun (WGS) entry which is preliminary data.</text>
</comment>
<evidence type="ECO:0000256" key="1">
    <source>
        <dbReference type="ARBA" id="ARBA00004651"/>
    </source>
</evidence>
<evidence type="ECO:0000256" key="6">
    <source>
        <dbReference type="SAM" id="Phobius"/>
    </source>
</evidence>
<feature type="transmembrane region" description="Helical" evidence="6">
    <location>
        <begin position="464"/>
        <end position="489"/>
    </location>
</feature>
<evidence type="ECO:0000259" key="7">
    <source>
        <dbReference type="Pfam" id="PF02687"/>
    </source>
</evidence>
<evidence type="ECO:0000256" key="4">
    <source>
        <dbReference type="ARBA" id="ARBA00022989"/>
    </source>
</evidence>
<organism evidence="8 9">
    <name type="scientific">Zooshikella harenae</name>
    <dbReference type="NCBI Taxonomy" id="2827238"/>
    <lineage>
        <taxon>Bacteria</taxon>
        <taxon>Pseudomonadati</taxon>
        <taxon>Pseudomonadota</taxon>
        <taxon>Gammaproteobacteria</taxon>
        <taxon>Oceanospirillales</taxon>
        <taxon>Zooshikellaceae</taxon>
        <taxon>Zooshikella</taxon>
    </lineage>
</organism>
<keyword evidence="2" id="KW-1003">Cell membrane</keyword>
<dbReference type="EMBL" id="JAGSOY010000005">
    <property type="protein sequence ID" value="MBU2710196.1"/>
    <property type="molecule type" value="Genomic_DNA"/>
</dbReference>
<comment type="subcellular location">
    <subcellularLocation>
        <location evidence="1">Cell membrane</location>
        <topology evidence="1">Multi-pass membrane protein</topology>
    </subcellularLocation>
</comment>
<feature type="domain" description="ABC3 transporter permease C-terminal" evidence="7">
    <location>
        <begin position="710"/>
        <end position="823"/>
    </location>
</feature>
<keyword evidence="5 6" id="KW-0472">Membrane</keyword>
<feature type="transmembrane region" description="Helical" evidence="6">
    <location>
        <begin position="350"/>
        <end position="372"/>
    </location>
</feature>
<dbReference type="PANTHER" id="PTHR30287">
    <property type="entry name" value="MEMBRANE COMPONENT OF PREDICTED ABC SUPERFAMILY METABOLITE UPTAKE TRANSPORTER"/>
    <property type="match status" value="1"/>
</dbReference>
<dbReference type="RefSeq" id="WP_215818358.1">
    <property type="nucleotide sequence ID" value="NZ_JAGSOY010000005.1"/>
</dbReference>
<gene>
    <name evidence="8" type="ORF">KCG35_03915</name>
</gene>
<dbReference type="InterPro" id="IPR038766">
    <property type="entry name" value="Membrane_comp_ABC_pdt"/>
</dbReference>
<feature type="transmembrane region" description="Helical" evidence="6">
    <location>
        <begin position="793"/>
        <end position="815"/>
    </location>
</feature>
<proteinExistence type="predicted"/>
<feature type="transmembrane region" description="Helical" evidence="6">
    <location>
        <begin position="20"/>
        <end position="40"/>
    </location>
</feature>
<evidence type="ECO:0000313" key="8">
    <source>
        <dbReference type="EMBL" id="MBU2710196.1"/>
    </source>
</evidence>
<dbReference type="InterPro" id="IPR003838">
    <property type="entry name" value="ABC3_permease_C"/>
</dbReference>
<feature type="transmembrane region" description="Helical" evidence="6">
    <location>
        <begin position="393"/>
        <end position="410"/>
    </location>
</feature>
<feature type="transmembrane region" description="Helical" evidence="6">
    <location>
        <begin position="758"/>
        <end position="781"/>
    </location>
</feature>
<feature type="transmembrane region" description="Helical" evidence="6">
    <location>
        <begin position="699"/>
        <end position="726"/>
    </location>
</feature>
<feature type="transmembrane region" description="Helical" evidence="6">
    <location>
        <begin position="308"/>
        <end position="330"/>
    </location>
</feature>
<keyword evidence="4 6" id="KW-1133">Transmembrane helix</keyword>
<evidence type="ECO:0000256" key="3">
    <source>
        <dbReference type="ARBA" id="ARBA00022692"/>
    </source>
</evidence>
<evidence type="ECO:0000256" key="2">
    <source>
        <dbReference type="ARBA" id="ARBA00022475"/>
    </source>
</evidence>
<name>A0ABS5Z818_9GAMM</name>
<feature type="domain" description="ABC3 transporter permease C-terminal" evidence="7">
    <location>
        <begin position="260"/>
        <end position="374"/>
    </location>
</feature>
<evidence type="ECO:0000313" key="9">
    <source>
        <dbReference type="Proteomes" id="UP000690515"/>
    </source>
</evidence>
<dbReference type="PANTHER" id="PTHR30287:SF1">
    <property type="entry name" value="INNER MEMBRANE PROTEIN"/>
    <property type="match status" value="1"/>
</dbReference>
<feature type="transmembrane region" description="Helical" evidence="6">
    <location>
        <begin position="256"/>
        <end position="277"/>
    </location>
</feature>
<dbReference type="Pfam" id="PF02687">
    <property type="entry name" value="FtsX"/>
    <property type="match status" value="2"/>
</dbReference>
<accession>A0ABS5Z818</accession>
<feature type="transmembrane region" description="Helical" evidence="6">
    <location>
        <begin position="416"/>
        <end position="443"/>
    </location>
</feature>
<keyword evidence="3 6" id="KW-0812">Transmembrane</keyword>
<keyword evidence="9" id="KW-1185">Reference proteome</keyword>
<reference evidence="8 9" key="1">
    <citation type="submission" date="2021-04" db="EMBL/GenBank/DDBJ databases">
        <authorList>
            <person name="Pira H."/>
            <person name="Risdian C."/>
            <person name="Wink J."/>
        </authorList>
    </citation>
    <scope>NUCLEOTIDE SEQUENCE [LARGE SCALE GENOMIC DNA]</scope>
    <source>
        <strain evidence="8 9">WH53</strain>
    </source>
</reference>
<evidence type="ECO:0000256" key="5">
    <source>
        <dbReference type="ARBA" id="ARBA00023136"/>
    </source>
</evidence>